<accession>A0A8J3PY79</accession>
<gene>
    <name evidence="1" type="ORF">Pka01_64530</name>
</gene>
<evidence type="ECO:0000313" key="2">
    <source>
        <dbReference type="Proteomes" id="UP000630097"/>
    </source>
</evidence>
<dbReference type="RefSeq" id="WP_203886639.1">
    <property type="nucleotide sequence ID" value="NZ_BAABHH010000026.1"/>
</dbReference>
<dbReference type="EMBL" id="BONV01000037">
    <property type="protein sequence ID" value="GIG83326.1"/>
    <property type="molecule type" value="Genomic_DNA"/>
</dbReference>
<dbReference type="NCBIfam" id="TIGR04267">
    <property type="entry name" value="mod_HExxH"/>
    <property type="match status" value="1"/>
</dbReference>
<name>A0A8J3PY79_9ACTN</name>
<protein>
    <submittedName>
        <fullName evidence="1">HEXXH motif domain-containing protein</fullName>
    </submittedName>
</protein>
<evidence type="ECO:0000313" key="1">
    <source>
        <dbReference type="EMBL" id="GIG83326.1"/>
    </source>
</evidence>
<proteinExistence type="predicted"/>
<comment type="caution">
    <text evidence="1">The sequence shown here is derived from an EMBL/GenBank/DDBJ whole genome shotgun (WGS) entry which is preliminary data.</text>
</comment>
<keyword evidence="2" id="KW-1185">Reference proteome</keyword>
<dbReference type="AlphaFoldDB" id="A0A8J3PY79"/>
<dbReference type="InterPro" id="IPR026337">
    <property type="entry name" value="AKG_HExxH"/>
</dbReference>
<reference evidence="1 2" key="1">
    <citation type="submission" date="2021-01" db="EMBL/GenBank/DDBJ databases">
        <title>Whole genome shotgun sequence of Planotetraspora kaengkrachanensis NBRC 104272.</title>
        <authorList>
            <person name="Komaki H."/>
            <person name="Tamura T."/>
        </authorList>
    </citation>
    <scope>NUCLEOTIDE SEQUENCE [LARGE SCALE GENOMIC DNA]</scope>
    <source>
        <strain evidence="1 2">NBRC 104272</strain>
    </source>
</reference>
<dbReference type="Proteomes" id="UP000630097">
    <property type="component" value="Unassembled WGS sequence"/>
</dbReference>
<organism evidence="1 2">
    <name type="scientific">Planotetraspora kaengkrachanensis</name>
    <dbReference type="NCBI Taxonomy" id="575193"/>
    <lineage>
        <taxon>Bacteria</taxon>
        <taxon>Bacillati</taxon>
        <taxon>Actinomycetota</taxon>
        <taxon>Actinomycetes</taxon>
        <taxon>Streptosporangiales</taxon>
        <taxon>Streptosporangiaceae</taxon>
        <taxon>Planotetraspora</taxon>
    </lineage>
</organism>
<sequence>MSPDTHELPPGVVARLASGGGGEQAVRHLVAAQEGKHRLLILGVVHWARDSGHPQAKAADQAYDLLAEIESAAPDAVRRVVRHPAVGAWARQTLRGLRRGSDADPARLGSLAAAAAVLAGVACWTEVPGGTVMLPTLGRLTGPPGDLVDLRVHQDGTLETAGSPVVLDALHRLSFGDAAFLLDDLDPFRWDRDKVTEGRLSQAERDQWQRCLTGAWRMLTEHHWTIAEECRAAITVLTPIKGPAKGMDSASSRDRFGTIALSVPPDARWLASTLAHEIQHAKLGALLDVVDLTLPDDRLYYAPWRPDPRPLAGLIQGAYAYLGVAGFWRRQRAHERDLRPHIEFAHWRDAAHTVTEVMLAGESLTEQGRPFVTAMRDTLAPWLDEPVPAAALAAARAEAAAHREAWKLRNPDFRE</sequence>